<organism evidence="2 3">
    <name type="scientific">bacterium (Candidatus Gribaldobacteria) CG10_big_fil_rev_8_21_14_0_10_41_12</name>
    <dbReference type="NCBI Taxonomy" id="2014277"/>
    <lineage>
        <taxon>Bacteria</taxon>
        <taxon>Candidatus Gribaldobacteria</taxon>
    </lineage>
</organism>
<feature type="transmembrane region" description="Helical" evidence="1">
    <location>
        <begin position="34"/>
        <end position="54"/>
    </location>
</feature>
<dbReference type="AlphaFoldDB" id="A0A2H0UWM7"/>
<comment type="caution">
    <text evidence="2">The sequence shown here is derived from an EMBL/GenBank/DDBJ whole genome shotgun (WGS) entry which is preliminary data.</text>
</comment>
<accession>A0A2H0UWM7</accession>
<keyword evidence="1" id="KW-1133">Transmembrane helix</keyword>
<keyword evidence="1" id="KW-0472">Membrane</keyword>
<keyword evidence="1" id="KW-0812">Transmembrane</keyword>
<sequence>MKKIFILAGLLILIISFVIPPAQSKVKSYYSGDAIIYQGSLIVGSVNMGQLELFRLAGKNLIKVAQIRSLANPKLSGSSDFFDLIFSQE</sequence>
<proteinExistence type="predicted"/>
<evidence type="ECO:0000313" key="2">
    <source>
        <dbReference type="EMBL" id="PIR91217.1"/>
    </source>
</evidence>
<evidence type="ECO:0000313" key="3">
    <source>
        <dbReference type="Proteomes" id="UP000228906"/>
    </source>
</evidence>
<feature type="non-terminal residue" evidence="2">
    <location>
        <position position="89"/>
    </location>
</feature>
<evidence type="ECO:0000256" key="1">
    <source>
        <dbReference type="SAM" id="Phobius"/>
    </source>
</evidence>
<protein>
    <submittedName>
        <fullName evidence="2">Uncharacterized protein</fullName>
    </submittedName>
</protein>
<name>A0A2H0UWM7_9BACT</name>
<dbReference type="EMBL" id="PFAV01000048">
    <property type="protein sequence ID" value="PIR91217.1"/>
    <property type="molecule type" value="Genomic_DNA"/>
</dbReference>
<reference evidence="3" key="1">
    <citation type="submission" date="2017-09" db="EMBL/GenBank/DDBJ databases">
        <title>Depth-based differentiation of microbial function through sediment-hosted aquifers and enrichment of novel symbionts in the deep terrestrial subsurface.</title>
        <authorList>
            <person name="Probst A.J."/>
            <person name="Ladd B."/>
            <person name="Jarett J.K."/>
            <person name="Geller-Mcgrath D.E."/>
            <person name="Sieber C.M.K."/>
            <person name="Emerson J.B."/>
            <person name="Anantharaman K."/>
            <person name="Thomas B.C."/>
            <person name="Malmstrom R."/>
            <person name="Stieglmeier M."/>
            <person name="Klingl A."/>
            <person name="Woyke T."/>
            <person name="Ryan C.M."/>
            <person name="Banfield J.F."/>
        </authorList>
    </citation>
    <scope>NUCLEOTIDE SEQUENCE [LARGE SCALE GENOMIC DNA]</scope>
</reference>
<dbReference type="Proteomes" id="UP000228906">
    <property type="component" value="Unassembled WGS sequence"/>
</dbReference>
<gene>
    <name evidence="2" type="ORF">COU03_02730</name>
</gene>